<dbReference type="InParanoid" id="A0A078B3C2"/>
<dbReference type="NCBIfam" id="TIGR02174">
    <property type="entry name" value="CXXU_selWTH"/>
    <property type="match status" value="1"/>
</dbReference>
<dbReference type="Gene3D" id="3.40.30.10">
    <property type="entry name" value="Glutaredoxin"/>
    <property type="match status" value="1"/>
</dbReference>
<evidence type="ECO:0000256" key="3">
    <source>
        <dbReference type="SAM" id="MobiDB-lite"/>
    </source>
</evidence>
<dbReference type="GO" id="GO:0045454">
    <property type="term" value="P:cell redox homeostasis"/>
    <property type="evidence" value="ECO:0007669"/>
    <property type="project" value="TreeGrafter"/>
</dbReference>
<evidence type="ECO:0000313" key="6">
    <source>
        <dbReference type="Proteomes" id="UP000039865"/>
    </source>
</evidence>
<sequence>MNNTKLVLMIFLGSMAFDLISRSFASESEDQEAKQVNPNLSQMSQSSDESMLHNTEYYQGSDSADNREHAYISSQSRGVKITDSSKGEELEVEEDFGNGKVRKSGKSKQRADTSEMGNFLQLKKYIESSAPEVFVTGGEYPPSPSKQMLAQLFSFAQMGFILFIFVGDSIFRALNKPVPAFYQRISENRWTWVIGAWFIGAQVQNGLLSSGAFEIYVNDALEFSKITSGRMPDMTDISRIFKKHSIEL</sequence>
<reference evidence="5 6" key="1">
    <citation type="submission" date="2014-06" db="EMBL/GenBank/DDBJ databases">
        <authorList>
            <person name="Swart Estienne"/>
        </authorList>
    </citation>
    <scope>NUCLEOTIDE SEQUENCE [LARGE SCALE GENOMIC DNA]</scope>
    <source>
        <strain evidence="5 6">130c</strain>
    </source>
</reference>
<evidence type="ECO:0000256" key="1">
    <source>
        <dbReference type="ARBA" id="ARBA00022729"/>
    </source>
</evidence>
<dbReference type="Pfam" id="PF10262">
    <property type="entry name" value="Rdx"/>
    <property type="match status" value="1"/>
</dbReference>
<protein>
    <submittedName>
        <fullName evidence="5">Selenoprotein t</fullName>
    </submittedName>
</protein>
<dbReference type="GO" id="GO:0004791">
    <property type="term" value="F:thioredoxin-disulfide reductase (NADPH) activity"/>
    <property type="evidence" value="ECO:0007669"/>
    <property type="project" value="TreeGrafter"/>
</dbReference>
<evidence type="ECO:0000256" key="2">
    <source>
        <dbReference type="ARBA" id="ARBA00023284"/>
    </source>
</evidence>
<dbReference type="SUPFAM" id="SSF52833">
    <property type="entry name" value="Thioredoxin-like"/>
    <property type="match status" value="1"/>
</dbReference>
<dbReference type="AlphaFoldDB" id="A0A078B3C2"/>
<feature type="signal peptide" evidence="4">
    <location>
        <begin position="1"/>
        <end position="25"/>
    </location>
</feature>
<dbReference type="InterPro" id="IPR011893">
    <property type="entry name" value="Selenoprotein_Rdx-typ"/>
</dbReference>
<feature type="chain" id="PRO_5001729787" evidence="4">
    <location>
        <begin position="26"/>
        <end position="248"/>
    </location>
</feature>
<keyword evidence="1 4" id="KW-0732">Signal</keyword>
<dbReference type="OrthoDB" id="312145at2759"/>
<evidence type="ECO:0000313" key="5">
    <source>
        <dbReference type="EMBL" id="CDW88939.1"/>
    </source>
</evidence>
<feature type="region of interest" description="Disordered" evidence="3">
    <location>
        <begin position="30"/>
        <end position="49"/>
    </location>
</feature>
<dbReference type="EMBL" id="CCKQ01017059">
    <property type="protein sequence ID" value="CDW88939.1"/>
    <property type="molecule type" value="Genomic_DNA"/>
</dbReference>
<dbReference type="Proteomes" id="UP000039865">
    <property type="component" value="Unassembled WGS sequence"/>
</dbReference>
<keyword evidence="6" id="KW-1185">Reference proteome</keyword>
<organism evidence="5 6">
    <name type="scientific">Stylonychia lemnae</name>
    <name type="common">Ciliate</name>
    <dbReference type="NCBI Taxonomy" id="5949"/>
    <lineage>
        <taxon>Eukaryota</taxon>
        <taxon>Sar</taxon>
        <taxon>Alveolata</taxon>
        <taxon>Ciliophora</taxon>
        <taxon>Intramacronucleata</taxon>
        <taxon>Spirotrichea</taxon>
        <taxon>Stichotrichia</taxon>
        <taxon>Sporadotrichida</taxon>
        <taxon>Oxytrichidae</taxon>
        <taxon>Stylonychinae</taxon>
        <taxon>Stylonychia</taxon>
    </lineage>
</organism>
<keyword evidence="2" id="KW-0676">Redox-active center</keyword>
<dbReference type="OMA" id="RISENRW"/>
<dbReference type="PANTHER" id="PTHR13544:SF0">
    <property type="entry name" value="THIOREDOXIN REDUCTASE-LIKE SELENOPROTEIN T"/>
    <property type="match status" value="1"/>
</dbReference>
<evidence type="ECO:0000256" key="4">
    <source>
        <dbReference type="SAM" id="SignalP"/>
    </source>
</evidence>
<dbReference type="PANTHER" id="PTHR13544">
    <property type="entry name" value="SELENOPROTEIN T"/>
    <property type="match status" value="1"/>
</dbReference>
<dbReference type="InterPro" id="IPR036249">
    <property type="entry name" value="Thioredoxin-like_sf"/>
</dbReference>
<name>A0A078B3C2_STYLE</name>
<dbReference type="GO" id="GO:0005789">
    <property type="term" value="C:endoplasmic reticulum membrane"/>
    <property type="evidence" value="ECO:0007669"/>
    <property type="project" value="TreeGrafter"/>
</dbReference>
<feature type="region of interest" description="Disordered" evidence="3">
    <location>
        <begin position="72"/>
        <end position="113"/>
    </location>
</feature>
<dbReference type="InterPro" id="IPR019389">
    <property type="entry name" value="Selenoprotein_T"/>
</dbReference>
<gene>
    <name evidence="5" type="primary">Contig11685.g12497</name>
    <name evidence="5" type="ORF">STYLEM_18066</name>
</gene>
<proteinExistence type="predicted"/>
<feature type="compositionally biased region" description="Polar residues" evidence="3">
    <location>
        <begin position="34"/>
        <end position="49"/>
    </location>
</feature>
<accession>A0A078B3C2</accession>